<feature type="compositionally biased region" description="Basic and acidic residues" evidence="8">
    <location>
        <begin position="8"/>
        <end position="20"/>
    </location>
</feature>
<name>A0AAV3P5M9_LITER</name>
<dbReference type="AlphaFoldDB" id="A0AAV3P5M9"/>
<evidence type="ECO:0000313" key="11">
    <source>
        <dbReference type="Proteomes" id="UP001454036"/>
    </source>
</evidence>
<dbReference type="InterPro" id="IPR001471">
    <property type="entry name" value="AP2/ERF_dom"/>
</dbReference>
<dbReference type="InterPro" id="IPR016177">
    <property type="entry name" value="DNA-bd_dom_sf"/>
</dbReference>
<protein>
    <recommendedName>
        <fullName evidence="9">AP2/ERF domain-containing protein</fullName>
    </recommendedName>
</protein>
<evidence type="ECO:0000256" key="4">
    <source>
        <dbReference type="ARBA" id="ARBA00023125"/>
    </source>
</evidence>
<dbReference type="Pfam" id="PF00847">
    <property type="entry name" value="AP2"/>
    <property type="match status" value="1"/>
</dbReference>
<dbReference type="GO" id="GO:0000976">
    <property type="term" value="F:transcription cis-regulatory region binding"/>
    <property type="evidence" value="ECO:0007669"/>
    <property type="project" value="TreeGrafter"/>
</dbReference>
<evidence type="ECO:0000256" key="5">
    <source>
        <dbReference type="ARBA" id="ARBA00023163"/>
    </source>
</evidence>
<evidence type="ECO:0000313" key="10">
    <source>
        <dbReference type="EMBL" id="GAA0146402.1"/>
    </source>
</evidence>
<keyword evidence="4" id="KW-0238">DNA-binding</keyword>
<dbReference type="EMBL" id="BAABME010000924">
    <property type="protein sequence ID" value="GAA0146402.1"/>
    <property type="molecule type" value="Genomic_DNA"/>
</dbReference>
<comment type="similarity">
    <text evidence="7">Belongs to the AP2/ERF transcription factor family. ERF subfamily.</text>
</comment>
<evidence type="ECO:0000259" key="9">
    <source>
        <dbReference type="PROSITE" id="PS51032"/>
    </source>
</evidence>
<keyword evidence="5" id="KW-0804">Transcription</keyword>
<dbReference type="GO" id="GO:0005634">
    <property type="term" value="C:nucleus"/>
    <property type="evidence" value="ECO:0007669"/>
    <property type="project" value="UniProtKB-SubCell"/>
</dbReference>
<dbReference type="SUPFAM" id="SSF54171">
    <property type="entry name" value="DNA-binding domain"/>
    <property type="match status" value="1"/>
</dbReference>
<feature type="region of interest" description="Disordered" evidence="8">
    <location>
        <begin position="1"/>
        <end position="30"/>
    </location>
</feature>
<gene>
    <name evidence="10" type="ORF">LIER_06369</name>
</gene>
<dbReference type="InterPro" id="IPR036955">
    <property type="entry name" value="AP2/ERF_dom_sf"/>
</dbReference>
<sequence length="176" mass="19876">MESSSENINEKKEESKEKGGKSRKGCMRGKGGPENALCTFRGVRQRTWGKWVAEIREPNRGARVWLGTFNTSIEAARAYDDAAKRLYGPNAKINLPENNGFQEVEEESMSSSNDFNVLENGETESYSYCSVLDEANIFRDVNGDYLLWETPAPSLLDDQNQNTQHCFNWPQNPLLG</sequence>
<dbReference type="Proteomes" id="UP001454036">
    <property type="component" value="Unassembled WGS sequence"/>
</dbReference>
<dbReference type="SMART" id="SM00380">
    <property type="entry name" value="AP2"/>
    <property type="match status" value="1"/>
</dbReference>
<feature type="domain" description="AP2/ERF" evidence="9">
    <location>
        <begin position="39"/>
        <end position="96"/>
    </location>
</feature>
<dbReference type="PRINTS" id="PR00367">
    <property type="entry name" value="ETHRSPELEMNT"/>
</dbReference>
<keyword evidence="2" id="KW-0611">Plant defense</keyword>
<dbReference type="GO" id="GO:0045893">
    <property type="term" value="P:positive regulation of DNA-templated transcription"/>
    <property type="evidence" value="ECO:0007669"/>
    <property type="project" value="TreeGrafter"/>
</dbReference>
<evidence type="ECO:0000256" key="1">
    <source>
        <dbReference type="ARBA" id="ARBA00004123"/>
    </source>
</evidence>
<evidence type="ECO:0000256" key="7">
    <source>
        <dbReference type="ARBA" id="ARBA00024343"/>
    </source>
</evidence>
<keyword evidence="6" id="KW-0539">Nucleus</keyword>
<dbReference type="PROSITE" id="PS51032">
    <property type="entry name" value="AP2_ERF"/>
    <property type="match status" value="1"/>
</dbReference>
<dbReference type="GO" id="GO:0003700">
    <property type="term" value="F:DNA-binding transcription factor activity"/>
    <property type="evidence" value="ECO:0007669"/>
    <property type="project" value="InterPro"/>
</dbReference>
<dbReference type="FunFam" id="3.30.730.10:FF:000001">
    <property type="entry name" value="Ethylene-responsive transcription factor 2"/>
    <property type="match status" value="1"/>
</dbReference>
<keyword evidence="11" id="KW-1185">Reference proteome</keyword>
<comment type="subcellular location">
    <subcellularLocation>
        <location evidence="1">Nucleus</location>
    </subcellularLocation>
</comment>
<dbReference type="Gene3D" id="3.30.730.10">
    <property type="entry name" value="AP2/ERF domain"/>
    <property type="match status" value="1"/>
</dbReference>
<evidence type="ECO:0000256" key="8">
    <source>
        <dbReference type="SAM" id="MobiDB-lite"/>
    </source>
</evidence>
<evidence type="ECO:0000256" key="6">
    <source>
        <dbReference type="ARBA" id="ARBA00023242"/>
    </source>
</evidence>
<dbReference type="CDD" id="cd00018">
    <property type="entry name" value="AP2"/>
    <property type="match status" value="1"/>
</dbReference>
<comment type="caution">
    <text evidence="10">The sequence shown here is derived from an EMBL/GenBank/DDBJ whole genome shotgun (WGS) entry which is preliminary data.</text>
</comment>
<evidence type="ECO:0000256" key="3">
    <source>
        <dbReference type="ARBA" id="ARBA00023015"/>
    </source>
</evidence>
<dbReference type="PANTHER" id="PTHR31241">
    <property type="entry name" value="DEHYDRATION-RESPONSIVE ELEMENT-BINDING PROTEIN 2C"/>
    <property type="match status" value="1"/>
</dbReference>
<accession>A0AAV3P5M9</accession>
<dbReference type="GO" id="GO:0006952">
    <property type="term" value="P:defense response"/>
    <property type="evidence" value="ECO:0007669"/>
    <property type="project" value="UniProtKB-KW"/>
</dbReference>
<dbReference type="PANTHER" id="PTHR31241:SF41">
    <property type="entry name" value="DEHYDRATION-RESPONSIVE ELEMENT-BINDING PROTEIN 2G-LIKE"/>
    <property type="match status" value="1"/>
</dbReference>
<evidence type="ECO:0000256" key="2">
    <source>
        <dbReference type="ARBA" id="ARBA00022821"/>
    </source>
</evidence>
<organism evidence="10 11">
    <name type="scientific">Lithospermum erythrorhizon</name>
    <name type="common">Purple gromwell</name>
    <name type="synonym">Lithospermum officinale var. erythrorhizon</name>
    <dbReference type="NCBI Taxonomy" id="34254"/>
    <lineage>
        <taxon>Eukaryota</taxon>
        <taxon>Viridiplantae</taxon>
        <taxon>Streptophyta</taxon>
        <taxon>Embryophyta</taxon>
        <taxon>Tracheophyta</taxon>
        <taxon>Spermatophyta</taxon>
        <taxon>Magnoliopsida</taxon>
        <taxon>eudicotyledons</taxon>
        <taxon>Gunneridae</taxon>
        <taxon>Pentapetalae</taxon>
        <taxon>asterids</taxon>
        <taxon>lamiids</taxon>
        <taxon>Boraginales</taxon>
        <taxon>Boraginaceae</taxon>
        <taxon>Boraginoideae</taxon>
        <taxon>Lithospermeae</taxon>
        <taxon>Lithospermum</taxon>
    </lineage>
</organism>
<reference evidence="10 11" key="1">
    <citation type="submission" date="2024-01" db="EMBL/GenBank/DDBJ databases">
        <title>The complete chloroplast genome sequence of Lithospermum erythrorhizon: insights into the phylogenetic relationship among Boraginaceae species and the maternal lineages of purple gromwells.</title>
        <authorList>
            <person name="Okada T."/>
            <person name="Watanabe K."/>
        </authorList>
    </citation>
    <scope>NUCLEOTIDE SEQUENCE [LARGE SCALE GENOMIC DNA]</scope>
</reference>
<proteinExistence type="inferred from homology"/>
<keyword evidence="3" id="KW-0805">Transcription regulation</keyword>